<keyword evidence="1" id="KW-0732">Signal</keyword>
<gene>
    <name evidence="2" type="ORF">HYFRA_00003845</name>
</gene>
<dbReference type="Proteomes" id="UP000696280">
    <property type="component" value="Unassembled WGS sequence"/>
</dbReference>
<accession>A0A9N9L2E2</accession>
<proteinExistence type="predicted"/>
<keyword evidence="3" id="KW-1185">Reference proteome</keyword>
<name>A0A9N9L2E2_9HELO</name>
<organism evidence="2 3">
    <name type="scientific">Hymenoscyphus fraxineus</name>
    <dbReference type="NCBI Taxonomy" id="746836"/>
    <lineage>
        <taxon>Eukaryota</taxon>
        <taxon>Fungi</taxon>
        <taxon>Dikarya</taxon>
        <taxon>Ascomycota</taxon>
        <taxon>Pezizomycotina</taxon>
        <taxon>Leotiomycetes</taxon>
        <taxon>Helotiales</taxon>
        <taxon>Helotiaceae</taxon>
        <taxon>Hymenoscyphus</taxon>
    </lineage>
</organism>
<evidence type="ECO:0000313" key="3">
    <source>
        <dbReference type="Proteomes" id="UP000696280"/>
    </source>
</evidence>
<dbReference type="AlphaFoldDB" id="A0A9N9L2E2"/>
<feature type="chain" id="PRO_5040122389" evidence="1">
    <location>
        <begin position="19"/>
        <end position="84"/>
    </location>
</feature>
<reference evidence="2" key="1">
    <citation type="submission" date="2021-07" db="EMBL/GenBank/DDBJ databases">
        <authorList>
            <person name="Durling M."/>
        </authorList>
    </citation>
    <scope>NUCLEOTIDE SEQUENCE</scope>
</reference>
<sequence>MNLLSTILLFATLAAAQGGPFVPGPTTGGLPPGAEVDPCAKTSYEWAVSGSGGWTCAGGLNYKGKCVYYLFTTVAPYWITNDED</sequence>
<evidence type="ECO:0000256" key="1">
    <source>
        <dbReference type="SAM" id="SignalP"/>
    </source>
</evidence>
<dbReference type="EMBL" id="CAJVRL010000070">
    <property type="protein sequence ID" value="CAG8956460.1"/>
    <property type="molecule type" value="Genomic_DNA"/>
</dbReference>
<dbReference type="OrthoDB" id="10544237at2759"/>
<feature type="signal peptide" evidence="1">
    <location>
        <begin position="1"/>
        <end position="18"/>
    </location>
</feature>
<evidence type="ECO:0000313" key="2">
    <source>
        <dbReference type="EMBL" id="CAG8956460.1"/>
    </source>
</evidence>
<protein>
    <submittedName>
        <fullName evidence="2">Uncharacterized protein</fullName>
    </submittedName>
</protein>
<comment type="caution">
    <text evidence="2">The sequence shown here is derived from an EMBL/GenBank/DDBJ whole genome shotgun (WGS) entry which is preliminary data.</text>
</comment>